<evidence type="ECO:0000256" key="6">
    <source>
        <dbReference type="SAM" id="Coils"/>
    </source>
</evidence>
<dbReference type="Pfam" id="PF04564">
    <property type="entry name" value="U-box"/>
    <property type="match status" value="1"/>
</dbReference>
<dbReference type="Proteomes" id="UP000824469">
    <property type="component" value="Unassembled WGS sequence"/>
</dbReference>
<name>A0AA38CBX6_TAXCH</name>
<sequence length="559" mass="64447">GKLRETEVGQDILDAFRKDEEEKMELLLKKYIMLCSNFKVKAEALTVEKGEAHKAIVGLISELRIRKLVIGTTSSSSISRKMKLTGDRADYVQKHVPDFCKLFIVCKGKLVYLKGQDDPGNPGAFKPSMNFTTIGGFEGKYNYCFWRYSLEATMGVVSSIFYFIVLTEYRLEPDQGTSVDRVEGFKGKITNEQKDLRSCLSVSKQPESCIVNNLPSSQFKRLNLPNAASFMPNNSRGPEQDVDISPYRDSADIDEDIERYFDLLVEKIPDYGGMRESESAEHKEAAEAMEIISPDPHECLDQNMETAMDSETLKMRLNQVLNVAENAKNTVFTEAEKSKRAEWATRISLEKANCYEDLYHKEIRQKEERRELLRTARQQILEISRQRDEVIDELEITGQSLRILENLMNEVSAKKDHATKDLQNVLENVIKLKLQIFRNRKERDSALREMQTHHNRDEFQLNECLYKEYSYDDKDAISHAIHLEEDDEQECHEASEDVMQDPHIAADGFTYELESIKGWIDSGHDTSPMTNLKLGHNFLIPNYSLLSAIRHWQQRRLLL</sequence>
<dbReference type="SUPFAM" id="SSF57850">
    <property type="entry name" value="RING/U-box"/>
    <property type="match status" value="1"/>
</dbReference>
<dbReference type="GO" id="GO:0061630">
    <property type="term" value="F:ubiquitin protein ligase activity"/>
    <property type="evidence" value="ECO:0007669"/>
    <property type="project" value="UniProtKB-EC"/>
</dbReference>
<comment type="pathway">
    <text evidence="2">Protein modification; protein ubiquitination.</text>
</comment>
<feature type="domain" description="U-box" evidence="7">
    <location>
        <begin position="497"/>
        <end position="559"/>
    </location>
</feature>
<keyword evidence="5" id="KW-0833">Ubl conjugation pathway</keyword>
<dbReference type="PANTHER" id="PTHR45647">
    <property type="entry name" value="OS02G0152300 PROTEIN"/>
    <property type="match status" value="1"/>
</dbReference>
<dbReference type="InterPro" id="IPR003613">
    <property type="entry name" value="Ubox_domain"/>
</dbReference>
<evidence type="ECO:0000259" key="7">
    <source>
        <dbReference type="PROSITE" id="PS51698"/>
    </source>
</evidence>
<organism evidence="8 9">
    <name type="scientific">Taxus chinensis</name>
    <name type="common">Chinese yew</name>
    <name type="synonym">Taxus wallichiana var. chinensis</name>
    <dbReference type="NCBI Taxonomy" id="29808"/>
    <lineage>
        <taxon>Eukaryota</taxon>
        <taxon>Viridiplantae</taxon>
        <taxon>Streptophyta</taxon>
        <taxon>Embryophyta</taxon>
        <taxon>Tracheophyta</taxon>
        <taxon>Spermatophyta</taxon>
        <taxon>Pinopsida</taxon>
        <taxon>Pinidae</taxon>
        <taxon>Conifers II</taxon>
        <taxon>Cupressales</taxon>
        <taxon>Taxaceae</taxon>
        <taxon>Taxus</taxon>
    </lineage>
</organism>
<dbReference type="Gene3D" id="3.30.40.10">
    <property type="entry name" value="Zinc/RING finger domain, C3HC4 (zinc finger)"/>
    <property type="match status" value="1"/>
</dbReference>
<evidence type="ECO:0000256" key="3">
    <source>
        <dbReference type="ARBA" id="ARBA00012483"/>
    </source>
</evidence>
<evidence type="ECO:0000256" key="4">
    <source>
        <dbReference type="ARBA" id="ARBA00022679"/>
    </source>
</evidence>
<evidence type="ECO:0000256" key="2">
    <source>
        <dbReference type="ARBA" id="ARBA00004906"/>
    </source>
</evidence>
<protein>
    <recommendedName>
        <fullName evidence="3">RING-type E3 ubiquitin transferase</fullName>
        <ecNumber evidence="3">2.3.2.27</ecNumber>
    </recommendedName>
</protein>
<feature type="coiled-coil region" evidence="6">
    <location>
        <begin position="373"/>
        <end position="428"/>
    </location>
</feature>
<dbReference type="SMART" id="SM00504">
    <property type="entry name" value="Ubox"/>
    <property type="match status" value="1"/>
</dbReference>
<keyword evidence="6" id="KW-0175">Coiled coil</keyword>
<keyword evidence="9" id="KW-1185">Reference proteome</keyword>
<feature type="non-terminal residue" evidence="8">
    <location>
        <position position="559"/>
    </location>
</feature>
<accession>A0AA38CBX6</accession>
<evidence type="ECO:0000313" key="8">
    <source>
        <dbReference type="EMBL" id="KAH9297420.1"/>
    </source>
</evidence>
<proteinExistence type="predicted"/>
<dbReference type="EMBL" id="JAHRHJ020000010">
    <property type="protein sequence ID" value="KAH9297420.1"/>
    <property type="molecule type" value="Genomic_DNA"/>
</dbReference>
<comment type="caution">
    <text evidence="8">The sequence shown here is derived from an EMBL/GenBank/DDBJ whole genome shotgun (WGS) entry which is preliminary data.</text>
</comment>
<dbReference type="GO" id="GO:0016567">
    <property type="term" value="P:protein ubiquitination"/>
    <property type="evidence" value="ECO:0007669"/>
    <property type="project" value="InterPro"/>
</dbReference>
<gene>
    <name evidence="8" type="ORF">KI387_029102</name>
</gene>
<evidence type="ECO:0000313" key="9">
    <source>
        <dbReference type="Proteomes" id="UP000824469"/>
    </source>
</evidence>
<evidence type="ECO:0000256" key="1">
    <source>
        <dbReference type="ARBA" id="ARBA00000900"/>
    </source>
</evidence>
<dbReference type="CDD" id="cd16655">
    <property type="entry name" value="RING-Ubox_WDSUB1-like"/>
    <property type="match status" value="1"/>
</dbReference>
<dbReference type="InterPro" id="IPR013083">
    <property type="entry name" value="Znf_RING/FYVE/PHD"/>
</dbReference>
<evidence type="ECO:0000256" key="5">
    <source>
        <dbReference type="ARBA" id="ARBA00022786"/>
    </source>
</evidence>
<dbReference type="PANTHER" id="PTHR45647:SF139">
    <property type="entry name" value="OS02G0152300 PROTEIN"/>
    <property type="match status" value="1"/>
</dbReference>
<dbReference type="EC" id="2.3.2.27" evidence="3"/>
<keyword evidence="4" id="KW-0808">Transferase</keyword>
<dbReference type="InterPro" id="IPR051348">
    <property type="entry name" value="U-box_ubiquitin_ligases"/>
</dbReference>
<comment type="catalytic activity">
    <reaction evidence="1">
        <text>S-ubiquitinyl-[E2 ubiquitin-conjugating enzyme]-L-cysteine + [acceptor protein]-L-lysine = [E2 ubiquitin-conjugating enzyme]-L-cysteine + N(6)-ubiquitinyl-[acceptor protein]-L-lysine.</text>
        <dbReference type="EC" id="2.3.2.27"/>
    </reaction>
</comment>
<reference evidence="8 9" key="1">
    <citation type="journal article" date="2021" name="Nat. Plants">
        <title>The Taxus genome provides insights into paclitaxel biosynthesis.</title>
        <authorList>
            <person name="Xiong X."/>
            <person name="Gou J."/>
            <person name="Liao Q."/>
            <person name="Li Y."/>
            <person name="Zhou Q."/>
            <person name="Bi G."/>
            <person name="Li C."/>
            <person name="Du R."/>
            <person name="Wang X."/>
            <person name="Sun T."/>
            <person name="Guo L."/>
            <person name="Liang H."/>
            <person name="Lu P."/>
            <person name="Wu Y."/>
            <person name="Zhang Z."/>
            <person name="Ro D.K."/>
            <person name="Shang Y."/>
            <person name="Huang S."/>
            <person name="Yan J."/>
        </authorList>
    </citation>
    <scope>NUCLEOTIDE SEQUENCE [LARGE SCALE GENOMIC DNA]</scope>
    <source>
        <strain evidence="8">Ta-2019</strain>
    </source>
</reference>
<dbReference type="PROSITE" id="PS51698">
    <property type="entry name" value="U_BOX"/>
    <property type="match status" value="1"/>
</dbReference>
<dbReference type="AlphaFoldDB" id="A0AA38CBX6"/>